<dbReference type="Proteomes" id="UP000799444">
    <property type="component" value="Unassembled WGS sequence"/>
</dbReference>
<feature type="region of interest" description="Disordered" evidence="1">
    <location>
        <begin position="253"/>
        <end position="286"/>
    </location>
</feature>
<keyword evidence="3" id="KW-1185">Reference proteome</keyword>
<evidence type="ECO:0000313" key="3">
    <source>
        <dbReference type="Proteomes" id="UP000799444"/>
    </source>
</evidence>
<proteinExistence type="predicted"/>
<evidence type="ECO:0000313" key="2">
    <source>
        <dbReference type="EMBL" id="KAF2729011.1"/>
    </source>
</evidence>
<protein>
    <submittedName>
        <fullName evidence="2">Uncharacterized protein</fullName>
    </submittedName>
</protein>
<dbReference type="OrthoDB" id="5396104at2759"/>
<feature type="non-terminal residue" evidence="2">
    <location>
        <position position="1"/>
    </location>
</feature>
<organism evidence="2 3">
    <name type="scientific">Polyplosphaeria fusca</name>
    <dbReference type="NCBI Taxonomy" id="682080"/>
    <lineage>
        <taxon>Eukaryota</taxon>
        <taxon>Fungi</taxon>
        <taxon>Dikarya</taxon>
        <taxon>Ascomycota</taxon>
        <taxon>Pezizomycotina</taxon>
        <taxon>Dothideomycetes</taxon>
        <taxon>Pleosporomycetidae</taxon>
        <taxon>Pleosporales</taxon>
        <taxon>Tetraplosphaeriaceae</taxon>
        <taxon>Polyplosphaeria</taxon>
    </lineage>
</organism>
<reference evidence="2" key="1">
    <citation type="journal article" date="2020" name="Stud. Mycol.">
        <title>101 Dothideomycetes genomes: a test case for predicting lifestyles and emergence of pathogens.</title>
        <authorList>
            <person name="Haridas S."/>
            <person name="Albert R."/>
            <person name="Binder M."/>
            <person name="Bloem J."/>
            <person name="Labutti K."/>
            <person name="Salamov A."/>
            <person name="Andreopoulos B."/>
            <person name="Baker S."/>
            <person name="Barry K."/>
            <person name="Bills G."/>
            <person name="Bluhm B."/>
            <person name="Cannon C."/>
            <person name="Castanera R."/>
            <person name="Culley D."/>
            <person name="Daum C."/>
            <person name="Ezra D."/>
            <person name="Gonzalez J."/>
            <person name="Henrissat B."/>
            <person name="Kuo A."/>
            <person name="Liang C."/>
            <person name="Lipzen A."/>
            <person name="Lutzoni F."/>
            <person name="Magnuson J."/>
            <person name="Mondo S."/>
            <person name="Nolan M."/>
            <person name="Ohm R."/>
            <person name="Pangilinan J."/>
            <person name="Park H.-J."/>
            <person name="Ramirez L."/>
            <person name="Alfaro M."/>
            <person name="Sun H."/>
            <person name="Tritt A."/>
            <person name="Yoshinaga Y."/>
            <person name="Zwiers L.-H."/>
            <person name="Turgeon B."/>
            <person name="Goodwin S."/>
            <person name="Spatafora J."/>
            <person name="Crous P."/>
            <person name="Grigoriev I."/>
        </authorList>
    </citation>
    <scope>NUCLEOTIDE SEQUENCE</scope>
    <source>
        <strain evidence="2">CBS 125425</strain>
    </source>
</reference>
<comment type="caution">
    <text evidence="2">The sequence shown here is derived from an EMBL/GenBank/DDBJ whole genome shotgun (WGS) entry which is preliminary data.</text>
</comment>
<feature type="region of interest" description="Disordered" evidence="1">
    <location>
        <begin position="360"/>
        <end position="379"/>
    </location>
</feature>
<name>A0A9P4QQE8_9PLEO</name>
<accession>A0A9P4QQE8</accession>
<sequence>HKITTSFHQDYQDKIQSLALTNTTNQSPHYISTSAMTTKQLKIYPTPFKPSHLSIPPSPFSPLTPLTLPALPKSFSTYPAPDAAYPHPPSPLQWVWQCHQCARIYSLGVTRRCLEDGHLFCSGTTTLKTWRKSMGPRKKVKRHQACGSEFDYQGWKVWGRWRRSGHRDSMDDEDGPSKDCWNKCDYPSECRWGRQFGVHTPLLEEFPPLEAPNKQAAPEPSEGVLKVENVKDAGVGKKAEKTDFWGALLASATRRRSVPPSSPLTDQAQTESEGDKDKDGDGDTIMSTVDSVGVAAATAAAPTVTKVKEIIRKTRGKRTKALNCKASQSSNPVQVAPAAAAIGDFDFGLGKQDEVAELAPLERVKSRDSGYHSIDSKGT</sequence>
<gene>
    <name evidence="2" type="ORF">EJ04DRAFT_590013</name>
</gene>
<dbReference type="EMBL" id="ML996259">
    <property type="protein sequence ID" value="KAF2729011.1"/>
    <property type="molecule type" value="Genomic_DNA"/>
</dbReference>
<dbReference type="AlphaFoldDB" id="A0A9P4QQE8"/>
<evidence type="ECO:0000256" key="1">
    <source>
        <dbReference type="SAM" id="MobiDB-lite"/>
    </source>
</evidence>